<dbReference type="RefSeq" id="WP_129524509.1">
    <property type="nucleotide sequence ID" value="NZ_SDPV01000002.1"/>
</dbReference>
<keyword evidence="4" id="KW-1185">Reference proteome</keyword>
<evidence type="ECO:0000256" key="2">
    <source>
        <dbReference type="SAM" id="Phobius"/>
    </source>
</evidence>
<evidence type="ECO:0000256" key="1">
    <source>
        <dbReference type="SAM" id="MobiDB-lite"/>
    </source>
</evidence>
<keyword evidence="2" id="KW-0472">Membrane</keyword>
<accession>A0A4V1QVX7</accession>
<dbReference type="Proteomes" id="UP000293623">
    <property type="component" value="Unassembled WGS sequence"/>
</dbReference>
<proteinExistence type="predicted"/>
<gene>
    <name evidence="3" type="ORF">ETX26_09785</name>
</gene>
<keyword evidence="2" id="KW-1133">Transmembrane helix</keyword>
<feature type="compositionally biased region" description="Basic and acidic residues" evidence="1">
    <location>
        <begin position="36"/>
        <end position="59"/>
    </location>
</feature>
<keyword evidence="2" id="KW-0812">Transmembrane</keyword>
<reference evidence="3 4" key="1">
    <citation type="submission" date="2019-01" db="EMBL/GenBank/DDBJ databases">
        <title>Altererythrobacter rhizovicinus sp. nov., isolated from the rhizosphere soil of Haloxylon ammodendron.</title>
        <authorList>
            <person name="Li H.-P."/>
            <person name="Gou J.-Y."/>
            <person name="Yao D."/>
            <person name="Han Q.-Q."/>
            <person name="Shao K.-Z."/>
            <person name="Zhao Q."/>
            <person name="Zhang J.-L."/>
        </authorList>
    </citation>
    <scope>NUCLEOTIDE SEQUENCE [LARGE SCALE GENOMIC DNA]</scope>
    <source>
        <strain evidence="3 4">AY-3R</strain>
    </source>
</reference>
<organism evidence="3 4">
    <name type="scientific">Pelagerythrobacter rhizovicinus</name>
    <dbReference type="NCBI Taxonomy" id="2268576"/>
    <lineage>
        <taxon>Bacteria</taxon>
        <taxon>Pseudomonadati</taxon>
        <taxon>Pseudomonadota</taxon>
        <taxon>Alphaproteobacteria</taxon>
        <taxon>Sphingomonadales</taxon>
        <taxon>Erythrobacteraceae</taxon>
        <taxon>Pelagerythrobacter</taxon>
    </lineage>
</organism>
<evidence type="ECO:0000313" key="4">
    <source>
        <dbReference type="Proteomes" id="UP000293623"/>
    </source>
</evidence>
<sequence length="59" mass="6661">MGSIWGVAVILGPILLLAVAVYVWMRNRQAGAHTVEQSERGARKVREDLEERQDRTVDL</sequence>
<feature type="transmembrane region" description="Helical" evidence="2">
    <location>
        <begin position="6"/>
        <end position="25"/>
    </location>
</feature>
<evidence type="ECO:0000313" key="3">
    <source>
        <dbReference type="EMBL" id="RXZ64196.1"/>
    </source>
</evidence>
<dbReference type="AlphaFoldDB" id="A0A4V1QVX7"/>
<feature type="region of interest" description="Disordered" evidence="1">
    <location>
        <begin position="35"/>
        <end position="59"/>
    </location>
</feature>
<dbReference type="EMBL" id="SDPV01000002">
    <property type="protein sequence ID" value="RXZ64196.1"/>
    <property type="molecule type" value="Genomic_DNA"/>
</dbReference>
<comment type="caution">
    <text evidence="3">The sequence shown here is derived from an EMBL/GenBank/DDBJ whole genome shotgun (WGS) entry which is preliminary data.</text>
</comment>
<dbReference type="OrthoDB" id="7433397at2"/>
<protein>
    <submittedName>
        <fullName evidence="3">Uncharacterized protein</fullName>
    </submittedName>
</protein>
<name>A0A4V1QVX7_9SPHN</name>